<comment type="caution">
    <text evidence="1">The sequence shown here is derived from an EMBL/GenBank/DDBJ whole genome shotgun (WGS) entry which is preliminary data.</text>
</comment>
<proteinExistence type="predicted"/>
<reference evidence="1" key="1">
    <citation type="submission" date="2022-07" db="EMBL/GenBank/DDBJ databases">
        <title>Genome Sequence of Phlebia brevispora.</title>
        <authorList>
            <person name="Buettner E."/>
        </authorList>
    </citation>
    <scope>NUCLEOTIDE SEQUENCE</scope>
    <source>
        <strain evidence="1">MPL23</strain>
    </source>
</reference>
<protein>
    <submittedName>
        <fullName evidence="1">Uncharacterized protein</fullName>
    </submittedName>
</protein>
<evidence type="ECO:0000313" key="2">
    <source>
        <dbReference type="Proteomes" id="UP001148662"/>
    </source>
</evidence>
<organism evidence="1 2">
    <name type="scientific">Phlebia brevispora</name>
    <dbReference type="NCBI Taxonomy" id="194682"/>
    <lineage>
        <taxon>Eukaryota</taxon>
        <taxon>Fungi</taxon>
        <taxon>Dikarya</taxon>
        <taxon>Basidiomycota</taxon>
        <taxon>Agaricomycotina</taxon>
        <taxon>Agaricomycetes</taxon>
        <taxon>Polyporales</taxon>
        <taxon>Meruliaceae</taxon>
        <taxon>Phlebia</taxon>
    </lineage>
</organism>
<sequence length="994" mass="114547">MGIEAMVRENEEVVKRSRTFFDDKSAPPRFKDELQDSASAEQEPETQTVVNESELPQDDNPMDWVDVSQNQQQGVPSNLQKDEGFFHALRDLTNSRWQGRRYTPPRSWTERRQREFVAWDLAFIPLVEAYCQWKYSRQRTSPQHSAAMNTSAEQDTHTQQDETAQTYPYTFRVYNIFTLDVQKTIMRPASSTQPLLDMAAAGYLGKTAVNPTVGISFKTLELLYRLRQRQPSLSLEAFMKVVCDYYSISYRRYLRTVLADSFEIYLRILRAVRRRVFRTLGWDTPDWRPLNACRACCYKLEGEAPLKFSRLYAFDGNNSLKRMLTLGDRQAADVRVWEGDYFLPRSYVDQFADEVHKSSKGPYVPGDADDIGDDGSDNDSANGDEGDPTDGAANLTVDGCVKNWKANAADEKKRMWAMFDESGIFMSACRHHMVTWSCDMVRSGELAKYPLAILNKTLDTHEPGTMGSFDIGCAFGSTVANSSLSAKFREKEARLCVNAFHGYSHNYQCQLKNHPSIIEGMGLEDLETMERIFSATNRLASVTRYMSPYRRSLFIETYLQQWDEEKYANVGTFILNNLRQAFKIIKEDTITLEAAMRDKRVTHAELDAWEKEEQVFFDNINKPPTYDIHAVTYVELLEELRELEPKRYSATSEYVDTIARDYRGARDSLTFVAQEYAVAHETYDEQISKTRCLETARRQADAQYLRVEYDVILMEARLGIPQGKRWTRCDSQYITALKYIRQHKYNDALHKLQGLVIKRLFELHKLNLAQTGYKMRTHIAKSLQTRCKAIRRAVAEYNKAAVTADPPRKVLDWSVASKLGFVEQFGLLQDTDQDIREKLWTKPVYRELIKLRQRIARAHEEVVRCTVEVRRVHTAIRDEALMFKQVLKSLKTSDPILYGAVQEFTIYRRRINASLLDRVRQIYELPDYKGSTQPGIRVGGSAVTSHEEADTVSESYGQETDPDEEEDENGDILCEDEELLDDIGGLIQFSRLAL</sequence>
<dbReference type="EMBL" id="JANHOG010002079">
    <property type="protein sequence ID" value="KAJ3527564.1"/>
    <property type="molecule type" value="Genomic_DNA"/>
</dbReference>
<accession>A0ACC1RX63</accession>
<keyword evidence="2" id="KW-1185">Reference proteome</keyword>
<name>A0ACC1RX63_9APHY</name>
<dbReference type="Proteomes" id="UP001148662">
    <property type="component" value="Unassembled WGS sequence"/>
</dbReference>
<evidence type="ECO:0000313" key="1">
    <source>
        <dbReference type="EMBL" id="KAJ3527564.1"/>
    </source>
</evidence>
<gene>
    <name evidence="1" type="ORF">NM688_g8112</name>
</gene>